<dbReference type="SUPFAM" id="SSF82771">
    <property type="entry name" value="GIY-YIG endonuclease"/>
    <property type="match status" value="1"/>
</dbReference>
<dbReference type="RefSeq" id="WP_166144391.1">
    <property type="nucleotide sequence ID" value="NZ_JAANYN010000002.1"/>
</dbReference>
<dbReference type="Proteomes" id="UP000649799">
    <property type="component" value="Unassembled WGS sequence"/>
</dbReference>
<dbReference type="PANTHER" id="PTHR34477:SF1">
    <property type="entry name" value="UPF0213 PROTEIN YHBQ"/>
    <property type="match status" value="1"/>
</dbReference>
<evidence type="ECO:0000313" key="4">
    <source>
        <dbReference type="Proteomes" id="UP000649799"/>
    </source>
</evidence>
<evidence type="ECO:0000259" key="2">
    <source>
        <dbReference type="PROSITE" id="PS50164"/>
    </source>
</evidence>
<name>A0ABX0H8E0_9BACT</name>
<feature type="domain" description="GIY-YIG" evidence="2">
    <location>
        <begin position="1"/>
        <end position="76"/>
    </location>
</feature>
<reference evidence="3 4" key="1">
    <citation type="submission" date="2020-03" db="EMBL/GenBank/DDBJ databases">
        <title>Cyclobacterium plantarum sp. nov., a marine bacterium isolated from a coastal-marine wetland.</title>
        <authorList>
            <person name="Sanchez-Porro C."/>
            <person name="Ventosa A."/>
            <person name="Amoozegar M."/>
        </authorList>
    </citation>
    <scope>NUCLEOTIDE SEQUENCE [LARGE SCALE GENOMIC DNA]</scope>
    <source>
        <strain evidence="3 4">GBPx2</strain>
    </source>
</reference>
<proteinExistence type="inferred from homology"/>
<comment type="similarity">
    <text evidence="1">Belongs to the UPF0213 family.</text>
</comment>
<organism evidence="3 4">
    <name type="scientific">Cyclobacterium plantarum</name>
    <dbReference type="NCBI Taxonomy" id="2716263"/>
    <lineage>
        <taxon>Bacteria</taxon>
        <taxon>Pseudomonadati</taxon>
        <taxon>Bacteroidota</taxon>
        <taxon>Cytophagia</taxon>
        <taxon>Cytophagales</taxon>
        <taxon>Cyclobacteriaceae</taxon>
        <taxon>Cyclobacterium</taxon>
    </lineage>
</organism>
<dbReference type="Gene3D" id="3.40.1440.10">
    <property type="entry name" value="GIY-YIG endonuclease"/>
    <property type="match status" value="1"/>
</dbReference>
<evidence type="ECO:0000313" key="3">
    <source>
        <dbReference type="EMBL" id="NHE56491.1"/>
    </source>
</evidence>
<accession>A0ABX0H8E0</accession>
<dbReference type="PANTHER" id="PTHR34477">
    <property type="entry name" value="UPF0213 PROTEIN YHBQ"/>
    <property type="match status" value="1"/>
</dbReference>
<sequence>MTHYIYILESESDGSFYIGSSQDPVERLSKHNRPHKGYTARKQPWKLVHTEAFETKAEAISREKYLKKLKSRKLVISLIERVTK</sequence>
<dbReference type="PROSITE" id="PS50164">
    <property type="entry name" value="GIY_YIG"/>
    <property type="match status" value="1"/>
</dbReference>
<dbReference type="InterPro" id="IPR050190">
    <property type="entry name" value="UPF0213_domain"/>
</dbReference>
<keyword evidence="4" id="KW-1185">Reference proteome</keyword>
<evidence type="ECO:0000256" key="1">
    <source>
        <dbReference type="ARBA" id="ARBA00007435"/>
    </source>
</evidence>
<protein>
    <submittedName>
        <fullName evidence="3">GIY-YIG nuclease family protein</fullName>
    </submittedName>
</protein>
<dbReference type="InterPro" id="IPR000305">
    <property type="entry name" value="GIY-YIG_endonuc"/>
</dbReference>
<dbReference type="CDD" id="cd10449">
    <property type="entry name" value="GIY-YIG_SLX1_like"/>
    <property type="match status" value="1"/>
</dbReference>
<comment type="caution">
    <text evidence="3">The sequence shown here is derived from an EMBL/GenBank/DDBJ whole genome shotgun (WGS) entry which is preliminary data.</text>
</comment>
<dbReference type="InterPro" id="IPR035901">
    <property type="entry name" value="GIY-YIG_endonuc_sf"/>
</dbReference>
<dbReference type="Pfam" id="PF01541">
    <property type="entry name" value="GIY-YIG"/>
    <property type="match status" value="1"/>
</dbReference>
<dbReference type="EMBL" id="JAANYN010000002">
    <property type="protein sequence ID" value="NHE56491.1"/>
    <property type="molecule type" value="Genomic_DNA"/>
</dbReference>
<gene>
    <name evidence="3" type="ORF">G9Q97_06655</name>
</gene>